<accession>A0A9D7IHG0</accession>
<comment type="caution">
    <text evidence="2">The sequence shown here is derived from an EMBL/GenBank/DDBJ whole genome shotgun (WGS) entry which is preliminary data.</text>
</comment>
<name>A0A9D7IHG0_9RHOO</name>
<evidence type="ECO:0000313" key="2">
    <source>
        <dbReference type="EMBL" id="MBK7423679.1"/>
    </source>
</evidence>
<gene>
    <name evidence="2" type="ORF">IPJ48_11580</name>
</gene>
<feature type="region of interest" description="Disordered" evidence="1">
    <location>
        <begin position="1"/>
        <end position="44"/>
    </location>
</feature>
<proteinExistence type="predicted"/>
<dbReference type="AlphaFoldDB" id="A0A9D7IHG0"/>
<protein>
    <submittedName>
        <fullName evidence="2">Uncharacterized protein</fullName>
    </submittedName>
</protein>
<sequence>MTAGNLGGQLHYERDRQRRRHRDTSTTASGTINLDIYPNDDDPLLATNVTQTLGHRY</sequence>
<evidence type="ECO:0000256" key="1">
    <source>
        <dbReference type="SAM" id="MobiDB-lite"/>
    </source>
</evidence>
<dbReference type="Proteomes" id="UP000886602">
    <property type="component" value="Unassembled WGS sequence"/>
</dbReference>
<reference evidence="2" key="1">
    <citation type="submission" date="2020-10" db="EMBL/GenBank/DDBJ databases">
        <title>Connecting structure to function with the recovery of over 1000 high-quality activated sludge metagenome-assembled genomes encoding full-length rRNA genes using long-read sequencing.</title>
        <authorList>
            <person name="Singleton C.M."/>
            <person name="Petriglieri F."/>
            <person name="Kristensen J.M."/>
            <person name="Kirkegaard R.H."/>
            <person name="Michaelsen T.Y."/>
            <person name="Andersen M.H."/>
            <person name="Karst S.M."/>
            <person name="Dueholm M.S."/>
            <person name="Nielsen P.H."/>
            <person name="Albertsen M."/>
        </authorList>
    </citation>
    <scope>NUCLEOTIDE SEQUENCE</scope>
    <source>
        <strain evidence="2">EsbW_18-Q3-R4-48_MAXAC.044</strain>
    </source>
</reference>
<organism evidence="2 3">
    <name type="scientific">Candidatus Propionivibrio dominans</name>
    <dbReference type="NCBI Taxonomy" id="2954373"/>
    <lineage>
        <taxon>Bacteria</taxon>
        <taxon>Pseudomonadati</taxon>
        <taxon>Pseudomonadota</taxon>
        <taxon>Betaproteobacteria</taxon>
        <taxon>Rhodocyclales</taxon>
        <taxon>Rhodocyclaceae</taxon>
        <taxon>Propionivibrio</taxon>
    </lineage>
</organism>
<dbReference type="EMBL" id="JADJNC010000017">
    <property type="protein sequence ID" value="MBK7423679.1"/>
    <property type="molecule type" value="Genomic_DNA"/>
</dbReference>
<evidence type="ECO:0000313" key="3">
    <source>
        <dbReference type="Proteomes" id="UP000886602"/>
    </source>
</evidence>